<dbReference type="RefSeq" id="WP_191271411.1">
    <property type="nucleotide sequence ID" value="NZ_BMXJ01000004.1"/>
</dbReference>
<organism evidence="8 9">
    <name type="scientific">Nocardiopsis terrae</name>
    <dbReference type="NCBI Taxonomy" id="372655"/>
    <lineage>
        <taxon>Bacteria</taxon>
        <taxon>Bacillati</taxon>
        <taxon>Actinomycetota</taxon>
        <taxon>Actinomycetes</taxon>
        <taxon>Streptosporangiales</taxon>
        <taxon>Nocardiopsidaceae</taxon>
        <taxon>Nocardiopsis</taxon>
    </lineage>
</organism>
<proteinExistence type="predicted"/>
<dbReference type="PANTHER" id="PTHR30055">
    <property type="entry name" value="HTH-TYPE TRANSCRIPTIONAL REGULATOR RUTR"/>
    <property type="match status" value="1"/>
</dbReference>
<dbReference type="InterPro" id="IPR039538">
    <property type="entry name" value="BetI_C"/>
</dbReference>
<dbReference type="Gene3D" id="1.10.357.10">
    <property type="entry name" value="Tetracycline Repressor, domain 2"/>
    <property type="match status" value="1"/>
</dbReference>
<dbReference type="InterPro" id="IPR036271">
    <property type="entry name" value="Tet_transcr_reg_TetR-rel_C_sf"/>
</dbReference>
<evidence type="ECO:0000256" key="4">
    <source>
        <dbReference type="ARBA" id="ARBA00023163"/>
    </source>
</evidence>
<evidence type="ECO:0000256" key="1">
    <source>
        <dbReference type="ARBA" id="ARBA00022491"/>
    </source>
</evidence>
<dbReference type="InterPro" id="IPR050109">
    <property type="entry name" value="HTH-type_TetR-like_transc_reg"/>
</dbReference>
<evidence type="ECO:0000256" key="5">
    <source>
        <dbReference type="PROSITE-ProRule" id="PRU00335"/>
    </source>
</evidence>
<keyword evidence="2" id="KW-0805">Transcription regulation</keyword>
<dbReference type="InterPro" id="IPR001647">
    <property type="entry name" value="HTH_TetR"/>
</dbReference>
<dbReference type="SUPFAM" id="SSF48498">
    <property type="entry name" value="Tetracyclin repressor-like, C-terminal domain"/>
    <property type="match status" value="1"/>
</dbReference>
<evidence type="ECO:0000256" key="3">
    <source>
        <dbReference type="ARBA" id="ARBA00023125"/>
    </source>
</evidence>
<reference evidence="8 9" key="1">
    <citation type="submission" date="2020-10" db="EMBL/GenBank/DDBJ databases">
        <title>Sequencing the genomes of 1000 actinobacteria strains.</title>
        <authorList>
            <person name="Klenk H.-P."/>
        </authorList>
    </citation>
    <scope>NUCLEOTIDE SEQUENCE [LARGE SCALE GENOMIC DNA]</scope>
    <source>
        <strain evidence="8 9">DSM 45157</strain>
    </source>
</reference>
<evidence type="ECO:0000256" key="2">
    <source>
        <dbReference type="ARBA" id="ARBA00023015"/>
    </source>
</evidence>
<dbReference type="PROSITE" id="PS50977">
    <property type="entry name" value="HTH_TETR_2"/>
    <property type="match status" value="1"/>
</dbReference>
<sequence length="214" mass="23660">MTAVHPPSGRRTGRKRGSYAKTEQKRRLILEAAFEVFSQDGYRSGSLRDIADRVQMSEAGLLHHFPNKSALLAAVLEHRDQRTADFFEPEGPGDARTGLIGILRLTAYNSSVPGIVELYCTLSAEATAPAHPAHDYFVRRYEWIRGTVTSIFEALRDQGDLVAGVEPASAARSTIGLFDGLQVQWLLDREAVDMVGELRAHLSRLVNFEVPAVE</sequence>
<feature type="domain" description="HTH tetR-type" evidence="7">
    <location>
        <begin position="23"/>
        <end position="83"/>
    </location>
</feature>
<feature type="DNA-binding region" description="H-T-H motif" evidence="5">
    <location>
        <begin position="46"/>
        <end position="65"/>
    </location>
</feature>
<dbReference type="Proteomes" id="UP000598217">
    <property type="component" value="Unassembled WGS sequence"/>
</dbReference>
<feature type="region of interest" description="Disordered" evidence="6">
    <location>
        <begin position="1"/>
        <end position="22"/>
    </location>
</feature>
<evidence type="ECO:0000259" key="7">
    <source>
        <dbReference type="PROSITE" id="PS50977"/>
    </source>
</evidence>
<dbReference type="Pfam" id="PF00440">
    <property type="entry name" value="TetR_N"/>
    <property type="match status" value="1"/>
</dbReference>
<keyword evidence="9" id="KW-1185">Reference proteome</keyword>
<keyword evidence="4" id="KW-0804">Transcription</keyword>
<comment type="caution">
    <text evidence="8">The sequence shown here is derived from an EMBL/GenBank/DDBJ whole genome shotgun (WGS) entry which is preliminary data.</text>
</comment>
<keyword evidence="3 5" id="KW-0238">DNA-binding</keyword>
<evidence type="ECO:0000256" key="6">
    <source>
        <dbReference type="SAM" id="MobiDB-lite"/>
    </source>
</evidence>
<name>A0ABR9HET3_9ACTN</name>
<dbReference type="PRINTS" id="PR00455">
    <property type="entry name" value="HTHTETR"/>
</dbReference>
<protein>
    <submittedName>
        <fullName evidence="8">AcrR family transcriptional regulator</fullName>
    </submittedName>
</protein>
<dbReference type="PANTHER" id="PTHR30055:SF234">
    <property type="entry name" value="HTH-TYPE TRANSCRIPTIONAL REGULATOR BETI"/>
    <property type="match status" value="1"/>
</dbReference>
<evidence type="ECO:0000313" key="9">
    <source>
        <dbReference type="Proteomes" id="UP000598217"/>
    </source>
</evidence>
<gene>
    <name evidence="8" type="ORF">H4W79_001750</name>
</gene>
<keyword evidence="1" id="KW-0678">Repressor</keyword>
<dbReference type="SUPFAM" id="SSF46689">
    <property type="entry name" value="Homeodomain-like"/>
    <property type="match status" value="1"/>
</dbReference>
<evidence type="ECO:0000313" key="8">
    <source>
        <dbReference type="EMBL" id="MBE1457536.1"/>
    </source>
</evidence>
<dbReference type="InterPro" id="IPR009057">
    <property type="entry name" value="Homeodomain-like_sf"/>
</dbReference>
<accession>A0ABR9HET3</accession>
<dbReference type="Pfam" id="PF13977">
    <property type="entry name" value="TetR_C_6"/>
    <property type="match status" value="1"/>
</dbReference>
<dbReference type="EMBL" id="JADBDY010000001">
    <property type="protein sequence ID" value="MBE1457536.1"/>
    <property type="molecule type" value="Genomic_DNA"/>
</dbReference>